<dbReference type="Pfam" id="PF00482">
    <property type="entry name" value="T2SSF"/>
    <property type="match status" value="2"/>
</dbReference>
<dbReference type="PANTHER" id="PTHR30012">
    <property type="entry name" value="GENERAL SECRETION PATHWAY PROTEIN"/>
    <property type="match status" value="1"/>
</dbReference>
<evidence type="ECO:0000256" key="5">
    <source>
        <dbReference type="ARBA" id="ARBA00022989"/>
    </source>
</evidence>
<accession>A0A380H3A2</accession>
<evidence type="ECO:0000256" key="1">
    <source>
        <dbReference type="ARBA" id="ARBA00004651"/>
    </source>
</evidence>
<evidence type="ECO:0000256" key="6">
    <source>
        <dbReference type="ARBA" id="ARBA00023136"/>
    </source>
</evidence>
<evidence type="ECO:0000256" key="3">
    <source>
        <dbReference type="ARBA" id="ARBA00022475"/>
    </source>
</evidence>
<evidence type="ECO:0000313" key="10">
    <source>
        <dbReference type="Proteomes" id="UP000255425"/>
    </source>
</evidence>
<reference evidence="9 10" key="1">
    <citation type="submission" date="2018-06" db="EMBL/GenBank/DDBJ databases">
        <authorList>
            <consortium name="Pathogen Informatics"/>
            <person name="Doyle S."/>
        </authorList>
    </citation>
    <scope>NUCLEOTIDE SEQUENCE [LARGE SCALE GENOMIC DNA]</scope>
    <source>
        <strain evidence="9 10">NCTC11807</strain>
    </source>
</reference>
<dbReference type="NCBIfam" id="NF041012">
    <property type="entry name" value="T4P_ComGB"/>
    <property type="match status" value="1"/>
</dbReference>
<dbReference type="Gene3D" id="1.20.81.30">
    <property type="entry name" value="Type II secretion system (T2SS), domain F"/>
    <property type="match status" value="2"/>
</dbReference>
<evidence type="ECO:0000256" key="4">
    <source>
        <dbReference type="ARBA" id="ARBA00022692"/>
    </source>
</evidence>
<proteinExistence type="inferred from homology"/>
<sequence length="354" mass="41814">MKKLSISIFKYKKRNLSVIQSTELLQRLYQLLNHGFTLFESFRFLNHHFDYKDKTLSHSIIHSIQTGSTCYDILKLIGYPDIILIQIKFAKNYGSLEKALIDSIHYMERNIKAKKQLIKTLQYSIVLISIFMIILIVLNMTVIPQFQQLYSTMNVELSIFQNILTTLITQLPKTLGIISLILIIGIFILLRYFRKLSIKKQIYYILKVPILQSYDKILRTYQFSNELSLFYKNSISLQQIVNIYKSEQNNAFFKFLGNYLHDETNKGIPLPIILKQLQCFQYDMVKFMQQGEKSGKLDIELKLYSQMLLQQFEDKVIKHTKFIQPIIFFILGLFIVSLYLVIMLPMFELMQTIK</sequence>
<keyword evidence="4 7" id="KW-0812">Transmembrane</keyword>
<dbReference type="EMBL" id="UHDZ01000001">
    <property type="protein sequence ID" value="SUM71558.1"/>
    <property type="molecule type" value="Genomic_DNA"/>
</dbReference>
<evidence type="ECO:0000256" key="2">
    <source>
        <dbReference type="ARBA" id="ARBA00005745"/>
    </source>
</evidence>
<dbReference type="AlphaFoldDB" id="A0A380H3A2"/>
<comment type="subcellular location">
    <subcellularLocation>
        <location evidence="1">Cell membrane</location>
        <topology evidence="1">Multi-pass membrane protein</topology>
    </subcellularLocation>
</comment>
<keyword evidence="10" id="KW-1185">Reference proteome</keyword>
<dbReference type="InterPro" id="IPR018076">
    <property type="entry name" value="T2SS_GspF_dom"/>
</dbReference>
<dbReference type="InterPro" id="IPR047692">
    <property type="entry name" value="T4P_ComGB"/>
</dbReference>
<dbReference type="GO" id="GO:0005886">
    <property type="term" value="C:plasma membrane"/>
    <property type="evidence" value="ECO:0007669"/>
    <property type="project" value="UniProtKB-SubCell"/>
</dbReference>
<feature type="transmembrane region" description="Helical" evidence="7">
    <location>
        <begin position="326"/>
        <end position="347"/>
    </location>
</feature>
<dbReference type="PANTHER" id="PTHR30012:SF0">
    <property type="entry name" value="TYPE II SECRETION SYSTEM PROTEIN F-RELATED"/>
    <property type="match status" value="1"/>
</dbReference>
<evidence type="ECO:0000259" key="8">
    <source>
        <dbReference type="Pfam" id="PF00482"/>
    </source>
</evidence>
<protein>
    <submittedName>
        <fullName evidence="9">DNA transport machinery protein comGB</fullName>
    </submittedName>
</protein>
<feature type="domain" description="Type II secretion system protein GspF" evidence="8">
    <location>
        <begin position="25"/>
        <end position="143"/>
    </location>
</feature>
<keyword evidence="3" id="KW-1003">Cell membrane</keyword>
<dbReference type="Proteomes" id="UP000255425">
    <property type="component" value="Unassembled WGS sequence"/>
</dbReference>
<name>A0A380H3A2_9STAP</name>
<dbReference type="GeneID" id="63936491"/>
<evidence type="ECO:0000313" key="9">
    <source>
        <dbReference type="EMBL" id="SUM71558.1"/>
    </source>
</evidence>
<feature type="transmembrane region" description="Helical" evidence="7">
    <location>
        <begin position="174"/>
        <end position="193"/>
    </location>
</feature>
<keyword evidence="6 7" id="KW-0472">Membrane</keyword>
<dbReference type="InterPro" id="IPR042094">
    <property type="entry name" value="T2SS_GspF_sf"/>
</dbReference>
<comment type="similarity">
    <text evidence="2">Belongs to the GSP F family.</text>
</comment>
<feature type="transmembrane region" description="Helical" evidence="7">
    <location>
        <begin position="121"/>
        <end position="143"/>
    </location>
</feature>
<evidence type="ECO:0000256" key="7">
    <source>
        <dbReference type="SAM" id="Phobius"/>
    </source>
</evidence>
<dbReference type="RefSeq" id="WP_115313275.1">
    <property type="nucleotide sequence ID" value="NZ_CP066042.1"/>
</dbReference>
<dbReference type="InterPro" id="IPR003004">
    <property type="entry name" value="GspF/PilC"/>
</dbReference>
<feature type="domain" description="Type II secretion system protein GspF" evidence="8">
    <location>
        <begin position="223"/>
        <end position="345"/>
    </location>
</feature>
<gene>
    <name evidence="9" type="primary">epsF</name>
    <name evidence="9" type="ORF">NCTC11807_01485</name>
</gene>
<keyword evidence="5 7" id="KW-1133">Transmembrane helix</keyword>
<organism evidence="9 10">
    <name type="scientific">Staphylococcus saccharolyticus</name>
    <dbReference type="NCBI Taxonomy" id="33028"/>
    <lineage>
        <taxon>Bacteria</taxon>
        <taxon>Bacillati</taxon>
        <taxon>Bacillota</taxon>
        <taxon>Bacilli</taxon>
        <taxon>Bacillales</taxon>
        <taxon>Staphylococcaceae</taxon>
        <taxon>Staphylococcus</taxon>
    </lineage>
</organism>